<dbReference type="InterPro" id="IPR036514">
    <property type="entry name" value="SGNH_hydro_sf"/>
</dbReference>
<dbReference type="PANTHER" id="PTHR30383:SF5">
    <property type="entry name" value="SGNH HYDROLASE-TYPE ESTERASE DOMAIN-CONTAINING PROTEIN"/>
    <property type="match status" value="1"/>
</dbReference>
<evidence type="ECO:0000259" key="1">
    <source>
        <dbReference type="Pfam" id="PF13472"/>
    </source>
</evidence>
<gene>
    <name evidence="2" type="ORF">FHX64_002855</name>
</gene>
<evidence type="ECO:0000313" key="2">
    <source>
        <dbReference type="EMBL" id="MBB3188657.1"/>
    </source>
</evidence>
<reference evidence="2 3" key="1">
    <citation type="submission" date="2020-08" db="EMBL/GenBank/DDBJ databases">
        <title>Genomic Encyclopedia of Type Strains, Phase IV (KMG-IV): sequencing the most valuable type-strain genomes for metagenomic binning, comparative biology and taxonomic classification.</title>
        <authorList>
            <person name="Goeker M."/>
        </authorList>
    </citation>
    <scope>NUCLEOTIDE SEQUENCE [LARGE SCALE GENOMIC DNA]</scope>
    <source>
        <strain evidence="2 3">DSM 27471</strain>
    </source>
</reference>
<dbReference type="GO" id="GO:0004622">
    <property type="term" value="F:phosphatidylcholine lysophospholipase activity"/>
    <property type="evidence" value="ECO:0007669"/>
    <property type="project" value="TreeGrafter"/>
</dbReference>
<dbReference type="RefSeq" id="WP_183414393.1">
    <property type="nucleotide sequence ID" value="NZ_JACHYB010000002.1"/>
</dbReference>
<dbReference type="Gene3D" id="3.40.50.1110">
    <property type="entry name" value="SGNH hydrolase"/>
    <property type="match status" value="1"/>
</dbReference>
<dbReference type="Proteomes" id="UP000544222">
    <property type="component" value="Unassembled WGS sequence"/>
</dbReference>
<proteinExistence type="predicted"/>
<accession>A0A7W5H3S8</accession>
<protein>
    <submittedName>
        <fullName evidence="2">Lysophospholipase L1-like esterase</fullName>
    </submittedName>
</protein>
<evidence type="ECO:0000313" key="3">
    <source>
        <dbReference type="Proteomes" id="UP000544222"/>
    </source>
</evidence>
<keyword evidence="3" id="KW-1185">Reference proteome</keyword>
<name>A0A7W5H3S8_9PORP</name>
<dbReference type="SUPFAM" id="SSF52266">
    <property type="entry name" value="SGNH hydrolase"/>
    <property type="match status" value="1"/>
</dbReference>
<comment type="caution">
    <text evidence="2">The sequence shown here is derived from an EMBL/GenBank/DDBJ whole genome shotgun (WGS) entry which is preliminary data.</text>
</comment>
<dbReference type="InterPro" id="IPR013830">
    <property type="entry name" value="SGNH_hydro"/>
</dbReference>
<organism evidence="2 3">
    <name type="scientific">Microbacter margulisiae</name>
    <dbReference type="NCBI Taxonomy" id="1350067"/>
    <lineage>
        <taxon>Bacteria</taxon>
        <taxon>Pseudomonadati</taxon>
        <taxon>Bacteroidota</taxon>
        <taxon>Bacteroidia</taxon>
        <taxon>Bacteroidales</taxon>
        <taxon>Porphyromonadaceae</taxon>
        <taxon>Microbacter</taxon>
    </lineage>
</organism>
<dbReference type="AlphaFoldDB" id="A0A7W5H3S8"/>
<sequence>MKIKYVFLIPIFILFLGETLHGQDWANLTRYRTENSALGALKPHDTRVVFMGNSITDLWIKAYPDFFAEHGYLDRGISGQTTPQMLLRFRADVIDLHPKVVVILAGTNDIAGNTGPSTLGMIEDNIASMCELAKIHHIKVVLSSLLPVYDYPWHKGLHPDKKIIALNQWIKQYATSNKFVYLDYFSALVDHKDGFKSQYTIDGVHPNKAGYKIMMPLAEKAILKALSQR</sequence>
<dbReference type="CDD" id="cd04501">
    <property type="entry name" value="SGNH_hydrolase_like_4"/>
    <property type="match status" value="1"/>
</dbReference>
<dbReference type="Pfam" id="PF13472">
    <property type="entry name" value="Lipase_GDSL_2"/>
    <property type="match status" value="1"/>
</dbReference>
<dbReference type="PANTHER" id="PTHR30383">
    <property type="entry name" value="THIOESTERASE 1/PROTEASE 1/LYSOPHOSPHOLIPASE L1"/>
    <property type="match status" value="1"/>
</dbReference>
<dbReference type="EMBL" id="JACHYB010000002">
    <property type="protein sequence ID" value="MBB3188657.1"/>
    <property type="molecule type" value="Genomic_DNA"/>
</dbReference>
<feature type="domain" description="SGNH hydrolase-type esterase" evidence="1">
    <location>
        <begin position="50"/>
        <end position="213"/>
    </location>
</feature>
<dbReference type="InterPro" id="IPR051532">
    <property type="entry name" value="Ester_Hydrolysis_Enzymes"/>
</dbReference>